<organism evidence="3">
    <name type="scientific">Acromyrmex echinatior</name>
    <name type="common">Panamanian leafcutter ant</name>
    <name type="synonym">Acromyrmex octospinosus echinatior</name>
    <dbReference type="NCBI Taxonomy" id="103372"/>
    <lineage>
        <taxon>Eukaryota</taxon>
        <taxon>Metazoa</taxon>
        <taxon>Ecdysozoa</taxon>
        <taxon>Arthropoda</taxon>
        <taxon>Hexapoda</taxon>
        <taxon>Insecta</taxon>
        <taxon>Pterygota</taxon>
        <taxon>Neoptera</taxon>
        <taxon>Endopterygota</taxon>
        <taxon>Hymenoptera</taxon>
        <taxon>Apocrita</taxon>
        <taxon>Aculeata</taxon>
        <taxon>Formicoidea</taxon>
        <taxon>Formicidae</taxon>
        <taxon>Myrmicinae</taxon>
        <taxon>Acromyrmex</taxon>
    </lineage>
</organism>
<evidence type="ECO:0000313" key="2">
    <source>
        <dbReference type="EMBL" id="EGI60223.1"/>
    </source>
</evidence>
<protein>
    <submittedName>
        <fullName evidence="2">Uncharacterized protein</fullName>
    </submittedName>
</protein>
<dbReference type="EMBL" id="GL888485">
    <property type="protein sequence ID" value="EGI60223.1"/>
    <property type="molecule type" value="Genomic_DNA"/>
</dbReference>
<gene>
    <name evidence="2" type="ORF">G5I_11585</name>
</gene>
<proteinExistence type="predicted"/>
<sequence length="268" mass="30965">MGYYTIDALHIQQYMFTIGKDELICKPNHVSEVSIAVADSRYLDTICNQAADNTEFVMRNKCLYYFHTNTKLEIHAVEYGKQNNCAIRLPSEDNKWLSQQPHQEGTFYLFRHRNADQQVGPSLGRGNESHYQWRGLLRNYVRDNVLWIAAIDFDAKSRKIQRLALSVNDADAVNKRYVQQSVQDLKNRVLELIRSVLQVMGIIPFIIGGFGNFLVPLILGSLDIAYPPEHEILSIILDYRKRTEKEELSVRQASKHCKAADPQHREIE</sequence>
<accession>F4X003</accession>
<reference evidence="2" key="1">
    <citation type="submission" date="2011-02" db="EMBL/GenBank/DDBJ databases">
        <title>The genome of the leaf-cutting ant Acromyrmex echinatior suggests key adaptations to social evolution and fungus farming.</title>
        <authorList>
            <person name="Nygaard S."/>
            <person name="Zhang G."/>
        </authorList>
    </citation>
    <scope>NUCLEOTIDE SEQUENCE</scope>
</reference>
<name>F4X003_ACREC</name>
<dbReference type="AlphaFoldDB" id="F4X003"/>
<keyword evidence="3" id="KW-1185">Reference proteome</keyword>
<keyword evidence="1" id="KW-0812">Transmembrane</keyword>
<feature type="transmembrane region" description="Helical" evidence="1">
    <location>
        <begin position="196"/>
        <end position="219"/>
    </location>
</feature>
<keyword evidence="1" id="KW-0472">Membrane</keyword>
<keyword evidence="1" id="KW-1133">Transmembrane helix</keyword>
<dbReference type="InParanoid" id="F4X003"/>
<dbReference type="Proteomes" id="UP000007755">
    <property type="component" value="Unassembled WGS sequence"/>
</dbReference>
<evidence type="ECO:0000313" key="3">
    <source>
        <dbReference type="Proteomes" id="UP000007755"/>
    </source>
</evidence>
<evidence type="ECO:0000256" key="1">
    <source>
        <dbReference type="SAM" id="Phobius"/>
    </source>
</evidence>